<evidence type="ECO:0000313" key="1">
    <source>
        <dbReference type="EMBL" id="CDF88154.1"/>
    </source>
</evidence>
<evidence type="ECO:0000313" key="2">
    <source>
        <dbReference type="Proteomes" id="UP000019375"/>
    </source>
</evidence>
<organism evidence="1 2">
    <name type="scientific">Zygosaccharomyces bailii (strain CLIB 213 / ATCC 58445 / CBS 680 / BCRC 21525 / NBRC 1098 / NCYC 1416 / NRRL Y-2227)</name>
    <dbReference type="NCBI Taxonomy" id="1333698"/>
    <lineage>
        <taxon>Eukaryota</taxon>
        <taxon>Fungi</taxon>
        <taxon>Dikarya</taxon>
        <taxon>Ascomycota</taxon>
        <taxon>Saccharomycotina</taxon>
        <taxon>Saccharomycetes</taxon>
        <taxon>Saccharomycetales</taxon>
        <taxon>Saccharomycetaceae</taxon>
        <taxon>Zygosaccharomyces</taxon>
    </lineage>
</organism>
<name>A0A8J2T4P7_ZYGB2</name>
<sequence length="296" mass="33882">MRAPPPPRKSKSHCLTRFCLRIRQVCTGYGLKKRWHLHKLHKVRRKGEMIVSPLSGLHAEDMINLPTGLQKESAKRKPLLIAVFSRGCAKSPQLRLLQRNKLYGLPLTQRKYKLKEFEATVTEKGVKNQSNIQMTLPCASRVGSIKKATSKNADVRVIFHNQNVIKTTNLCTDLETALQSPQFLEFTSRQSIKIGDYPSLVRRPLELEEICESNNHEEIEKSERMFNCEREWRTSKFLHGGLSNTISPESSITVVSRNTRPSIFQLKSFTRINKYSNTTTLVSYSKLINSYTSFAS</sequence>
<protein>
    <submittedName>
        <fullName evidence="1">BN860_03554g1_1</fullName>
    </submittedName>
</protein>
<gene>
    <name evidence="1" type="ORF">BN860_03554g</name>
</gene>
<proteinExistence type="predicted"/>
<dbReference type="Proteomes" id="UP000019375">
    <property type="component" value="Unassembled WGS sequence"/>
</dbReference>
<accession>A0A8J2T4P7</accession>
<dbReference type="EMBL" id="HG316455">
    <property type="protein sequence ID" value="CDF88154.1"/>
    <property type="molecule type" value="Genomic_DNA"/>
</dbReference>
<dbReference type="OrthoDB" id="4058291at2759"/>
<keyword evidence="2" id="KW-1185">Reference proteome</keyword>
<dbReference type="AlphaFoldDB" id="A0A8J2T4P7"/>
<reference evidence="2" key="1">
    <citation type="journal article" date="2013" name="Genome Announc.">
        <title>Genome sequence of the food spoilage yeast Zygosaccharomyces bailii CLIB 213(T).</title>
        <authorList>
            <person name="Galeote V."/>
            <person name="Bigey F."/>
            <person name="Devillers H."/>
            <person name="Neuveglise C."/>
            <person name="Dequin S."/>
        </authorList>
    </citation>
    <scope>NUCLEOTIDE SEQUENCE [LARGE SCALE GENOMIC DNA]</scope>
    <source>
        <strain evidence="2">CLIB 213 / ATCC 58445 / CBS 680 / CCRC 21525 / NBRC 1098 / NCYC 1416 / NRRL Y-2227</strain>
    </source>
</reference>